<dbReference type="EMBL" id="RCMG01002715">
    <property type="protein sequence ID" value="KAG2807111.1"/>
    <property type="molecule type" value="Genomic_DNA"/>
</dbReference>
<dbReference type="EMBL" id="RCMI01000284">
    <property type="protein sequence ID" value="KAG2919979.1"/>
    <property type="molecule type" value="Genomic_DNA"/>
</dbReference>
<proteinExistence type="predicted"/>
<organism evidence="4 5">
    <name type="scientific">Phytophthora cactorum</name>
    <dbReference type="NCBI Taxonomy" id="29920"/>
    <lineage>
        <taxon>Eukaryota</taxon>
        <taxon>Sar</taxon>
        <taxon>Stramenopiles</taxon>
        <taxon>Oomycota</taxon>
        <taxon>Peronosporomycetes</taxon>
        <taxon>Peronosporales</taxon>
        <taxon>Peronosporaceae</taxon>
        <taxon>Phytophthora</taxon>
    </lineage>
</organism>
<evidence type="ECO:0000313" key="2">
    <source>
        <dbReference type="EMBL" id="KAG2919979.1"/>
    </source>
</evidence>
<evidence type="ECO:0000313" key="1">
    <source>
        <dbReference type="EMBL" id="KAG2807111.1"/>
    </source>
</evidence>
<dbReference type="EMBL" id="MJFZ01000111">
    <property type="protein sequence ID" value="RAW37488.1"/>
    <property type="molecule type" value="Genomic_DNA"/>
</dbReference>
<protein>
    <submittedName>
        <fullName evidence="4">Uncharacterized protein</fullName>
    </submittedName>
</protein>
<reference evidence="1" key="2">
    <citation type="submission" date="2018-10" db="EMBL/GenBank/DDBJ databases">
        <title>Effector identification in a new, highly contiguous assembly of the strawberry crown rot pathogen Phytophthora cactorum.</title>
        <authorList>
            <person name="Armitage A.D."/>
            <person name="Nellist C.F."/>
            <person name="Bates H."/>
            <person name="Vickerstaff R.J."/>
            <person name="Harrison R.J."/>
        </authorList>
    </citation>
    <scope>NUCLEOTIDE SEQUENCE</scope>
    <source>
        <strain evidence="1">15-7</strain>
        <strain evidence="2">4032</strain>
        <strain evidence="3">4040</strain>
    </source>
</reference>
<dbReference type="Proteomes" id="UP000774804">
    <property type="component" value="Unassembled WGS sequence"/>
</dbReference>
<dbReference type="EMBL" id="RCMK01000265">
    <property type="protein sequence ID" value="KAG2939987.1"/>
    <property type="molecule type" value="Genomic_DNA"/>
</dbReference>
<comment type="caution">
    <text evidence="4">The sequence shown here is derived from an EMBL/GenBank/DDBJ whole genome shotgun (WGS) entry which is preliminary data.</text>
</comment>
<dbReference type="Proteomes" id="UP000736787">
    <property type="component" value="Unassembled WGS sequence"/>
</dbReference>
<dbReference type="OrthoDB" id="10366999at2759"/>
<gene>
    <name evidence="4" type="ORF">PC110_g6255</name>
    <name evidence="1" type="ORF">PC113_g24075</name>
    <name evidence="2" type="ORF">PC115_g9932</name>
    <name evidence="3" type="ORF">PC117_g10713</name>
</gene>
<dbReference type="VEuPathDB" id="FungiDB:PC110_g6255"/>
<dbReference type="AlphaFoldDB" id="A0A329SP71"/>
<evidence type="ECO:0000313" key="4">
    <source>
        <dbReference type="EMBL" id="RAW37488.1"/>
    </source>
</evidence>
<evidence type="ECO:0000313" key="5">
    <source>
        <dbReference type="Proteomes" id="UP000251314"/>
    </source>
</evidence>
<dbReference type="Proteomes" id="UP000251314">
    <property type="component" value="Unassembled WGS sequence"/>
</dbReference>
<reference evidence="4 5" key="1">
    <citation type="submission" date="2018-01" db="EMBL/GenBank/DDBJ databases">
        <title>Draft genome of the strawberry crown rot pathogen Phytophthora cactorum.</title>
        <authorList>
            <person name="Armitage A.D."/>
            <person name="Lysoe E."/>
            <person name="Nellist C.F."/>
            <person name="Harrison R.J."/>
            <person name="Brurberg M.B."/>
        </authorList>
    </citation>
    <scope>NUCLEOTIDE SEQUENCE [LARGE SCALE GENOMIC DNA]</scope>
    <source>
        <strain evidence="4 5">10300</strain>
    </source>
</reference>
<sequence>MCEPANTSAENSISGLNDGGTFSRLLKVIIDSGMAVCPEYNPTDDTLDVTMTFSTIANSGNVFYVTMVVTTTNGGDACMVSKPTKPSHTTTSLVRLDSLPLPKLVMRARVHGLHRRQRDWPRRLLKDVDSMHCTRAALHSPSALSPVAVTAPW</sequence>
<dbReference type="Proteomes" id="UP000735874">
    <property type="component" value="Unassembled WGS sequence"/>
</dbReference>
<evidence type="ECO:0000313" key="3">
    <source>
        <dbReference type="EMBL" id="KAG2939987.1"/>
    </source>
</evidence>
<accession>A0A329SP71</accession>
<name>A0A329SP71_9STRA</name>
<keyword evidence="5" id="KW-1185">Reference proteome</keyword>